<protein>
    <submittedName>
        <fullName evidence="1">Uncharacterized protein</fullName>
    </submittedName>
</protein>
<evidence type="ECO:0000313" key="2">
    <source>
        <dbReference type="EMBL" id="QKS57604.1"/>
    </source>
</evidence>
<reference evidence="1 3" key="1">
    <citation type="submission" date="2018-06" db="EMBL/GenBank/DDBJ databases">
        <title>Genomic Encyclopedia of Type Strains, Phase III (KMG-III): the genomes of soil and plant-associated and newly described type strains.</title>
        <authorList>
            <person name="Whitman W."/>
        </authorList>
    </citation>
    <scope>NUCLEOTIDE SEQUENCE [LARGE SCALE GENOMIC DNA]</scope>
    <source>
        <strain evidence="1 3">CECT 7022</strain>
    </source>
</reference>
<keyword evidence="4" id="KW-1185">Reference proteome</keyword>
<evidence type="ECO:0000313" key="4">
    <source>
        <dbReference type="Proteomes" id="UP000509327"/>
    </source>
</evidence>
<dbReference type="EMBL" id="QJSW01000025">
    <property type="protein sequence ID" value="PYE44227.1"/>
    <property type="molecule type" value="Genomic_DNA"/>
</dbReference>
<accession>A0A2V4UVJ8</accession>
<dbReference type="Proteomes" id="UP000509327">
    <property type="component" value="Chromosome"/>
</dbReference>
<dbReference type="AlphaFoldDB" id="A0A2V4UVJ8"/>
<dbReference type="Proteomes" id="UP000247790">
    <property type="component" value="Unassembled WGS sequence"/>
</dbReference>
<sequence length="111" mass="12419">MFISDKTYHQISDAAYVRDITGENEKAKIEGSDRADLPNSTLNDTNGSGFDAVVYYNKKDNKVVIGLRTSNSSRLNLLNIHIAWSVPIGEIRNRANRTVGYLENKNRGPFS</sequence>
<reference evidence="2 4" key="2">
    <citation type="submission" date="2020-06" db="EMBL/GenBank/DDBJ databases">
        <title>Complete genome of Paenibacillus barcinonensis KACC11450.</title>
        <authorList>
            <person name="Kim M."/>
            <person name="Park Y.-J."/>
            <person name="Shin J.-H."/>
        </authorList>
    </citation>
    <scope>NUCLEOTIDE SEQUENCE [LARGE SCALE GENOMIC DNA]</scope>
    <source>
        <strain evidence="2 4">KACC11450</strain>
    </source>
</reference>
<evidence type="ECO:0000313" key="3">
    <source>
        <dbReference type="Proteomes" id="UP000247790"/>
    </source>
</evidence>
<organism evidence="1 3">
    <name type="scientific">Paenibacillus barcinonensis</name>
    <dbReference type="NCBI Taxonomy" id="198119"/>
    <lineage>
        <taxon>Bacteria</taxon>
        <taxon>Bacillati</taxon>
        <taxon>Bacillota</taxon>
        <taxon>Bacilli</taxon>
        <taxon>Bacillales</taxon>
        <taxon>Paenibacillaceae</taxon>
        <taxon>Paenibacillus</taxon>
    </lineage>
</organism>
<evidence type="ECO:0000313" key="1">
    <source>
        <dbReference type="EMBL" id="PYE44227.1"/>
    </source>
</evidence>
<dbReference type="RefSeq" id="WP_110899074.1">
    <property type="nucleotide sequence ID" value="NZ_CP054614.1"/>
</dbReference>
<dbReference type="EMBL" id="CP054614">
    <property type="protein sequence ID" value="QKS57604.1"/>
    <property type="molecule type" value="Genomic_DNA"/>
</dbReference>
<proteinExistence type="predicted"/>
<name>A0A2V4UVJ8_PAEBA</name>
<gene>
    <name evidence="1" type="ORF">DFQ00_1254</name>
    <name evidence="2" type="ORF">HUB98_15695</name>
</gene>